<evidence type="ECO:0000313" key="8">
    <source>
        <dbReference type="EMBL" id="WAC13156.1"/>
    </source>
</evidence>
<comment type="similarity">
    <text evidence="2">Belongs to the SusD family.</text>
</comment>
<dbReference type="Gene3D" id="1.25.40.390">
    <property type="match status" value="1"/>
</dbReference>
<evidence type="ECO:0000259" key="6">
    <source>
        <dbReference type="Pfam" id="PF07980"/>
    </source>
</evidence>
<evidence type="ECO:0000256" key="3">
    <source>
        <dbReference type="ARBA" id="ARBA00022729"/>
    </source>
</evidence>
<proteinExistence type="inferred from homology"/>
<dbReference type="InterPro" id="IPR033985">
    <property type="entry name" value="SusD-like_N"/>
</dbReference>
<evidence type="ECO:0000259" key="7">
    <source>
        <dbReference type="Pfam" id="PF14322"/>
    </source>
</evidence>
<evidence type="ECO:0000256" key="1">
    <source>
        <dbReference type="ARBA" id="ARBA00004442"/>
    </source>
</evidence>
<reference evidence="8" key="1">
    <citation type="submission" date="2022-11" db="EMBL/GenBank/DDBJ databases">
        <title>Dyadobacter pollutisoli sp. nov., isolated from plastic dumped soil.</title>
        <authorList>
            <person name="Kim J.M."/>
            <person name="Kim K.R."/>
            <person name="Lee J.K."/>
            <person name="Hao L."/>
            <person name="Jeon C.O."/>
        </authorList>
    </citation>
    <scope>NUCLEOTIDE SEQUENCE</scope>
    <source>
        <strain evidence="8">U1</strain>
    </source>
</reference>
<accession>A0A9E8SMW0</accession>
<protein>
    <submittedName>
        <fullName evidence="8">RagB/SusD family nutrient uptake outer membrane protein</fullName>
    </submittedName>
</protein>
<dbReference type="InterPro" id="IPR012944">
    <property type="entry name" value="SusD_RagB_dom"/>
</dbReference>
<dbReference type="AlphaFoldDB" id="A0A9E8SMW0"/>
<comment type="subcellular location">
    <subcellularLocation>
        <location evidence="1">Cell outer membrane</location>
    </subcellularLocation>
</comment>
<dbReference type="Proteomes" id="UP001164653">
    <property type="component" value="Chromosome"/>
</dbReference>
<dbReference type="RefSeq" id="WP_244824647.1">
    <property type="nucleotide sequence ID" value="NZ_CP112998.1"/>
</dbReference>
<keyword evidence="3" id="KW-0732">Signal</keyword>
<feature type="domain" description="SusD-like N-terminal" evidence="7">
    <location>
        <begin position="46"/>
        <end position="245"/>
    </location>
</feature>
<dbReference type="Pfam" id="PF07980">
    <property type="entry name" value="SusD_RagB"/>
    <property type="match status" value="1"/>
</dbReference>
<evidence type="ECO:0000313" key="9">
    <source>
        <dbReference type="Proteomes" id="UP001164653"/>
    </source>
</evidence>
<feature type="domain" description="RagB/SusD" evidence="6">
    <location>
        <begin position="300"/>
        <end position="569"/>
    </location>
</feature>
<sequence>MKPQNTPAAYRSLPVHKKQANRTKNRWVSMSLVAFLLMMGSCKDVLDLKPSNAYSETDVWSDPNLAQVFVNGIYDQTVLAYKDAGFGWAAQTDELYGNFNWTNENSYVQGEATADNQTSSSLNQWGSLYGSVRNCNVFLQNISQLDTVSNGKTIRRMKGEVYFLRALAYFELLKRFGGVPLITKVYDVNDKSFTEQRASWSQTKDFILSDIEQATQLLPAAYSADLDKGRATSGAALALKSRLLLYAASPYFNTSADKKLWQQAKEAAKAVIDFKGSPYALYGNAANGTYNKTYLDFFNPEVIFARVYSGLVRADRYNTVSRDLSPNGYEGYSAYNVIQQMVDAFEMADGTAFSWANPVHAKNPYANRDPRFYATVLANNQQFKGRVTEFFEGGSDSPQSPFSPWNASKTRYVVRKMIDESVDWTKQDYAASQWVSFRLSEIYLNYMEACAALGEEGEALAYLNKLRSQKAGMPPVTASGSALMDKIRQERRIELCFEGHRYFDIRRWGIAEIGSKDAMGVIITKQADGTFAYQPATVQKRVWIPALYFYPIPRTELQRNPALTQNPNYN</sequence>
<dbReference type="KEGG" id="dpf:ON006_04160"/>
<evidence type="ECO:0000256" key="5">
    <source>
        <dbReference type="ARBA" id="ARBA00023237"/>
    </source>
</evidence>
<dbReference type="EMBL" id="CP112998">
    <property type="protein sequence ID" value="WAC13156.1"/>
    <property type="molecule type" value="Genomic_DNA"/>
</dbReference>
<evidence type="ECO:0000256" key="2">
    <source>
        <dbReference type="ARBA" id="ARBA00006275"/>
    </source>
</evidence>
<dbReference type="InterPro" id="IPR011990">
    <property type="entry name" value="TPR-like_helical_dom_sf"/>
</dbReference>
<keyword evidence="9" id="KW-1185">Reference proteome</keyword>
<keyword evidence="4" id="KW-0472">Membrane</keyword>
<dbReference type="SUPFAM" id="SSF48452">
    <property type="entry name" value="TPR-like"/>
    <property type="match status" value="1"/>
</dbReference>
<dbReference type="GO" id="GO:0009279">
    <property type="term" value="C:cell outer membrane"/>
    <property type="evidence" value="ECO:0007669"/>
    <property type="project" value="UniProtKB-SubCell"/>
</dbReference>
<gene>
    <name evidence="8" type="ORF">ON006_04160</name>
</gene>
<dbReference type="CDD" id="cd08977">
    <property type="entry name" value="SusD"/>
    <property type="match status" value="1"/>
</dbReference>
<dbReference type="Pfam" id="PF14322">
    <property type="entry name" value="SusD-like_3"/>
    <property type="match status" value="1"/>
</dbReference>
<evidence type="ECO:0000256" key="4">
    <source>
        <dbReference type="ARBA" id="ARBA00023136"/>
    </source>
</evidence>
<organism evidence="8 9">
    <name type="scientific">Dyadobacter pollutisoli</name>
    <dbReference type="NCBI Taxonomy" id="2910158"/>
    <lineage>
        <taxon>Bacteria</taxon>
        <taxon>Pseudomonadati</taxon>
        <taxon>Bacteroidota</taxon>
        <taxon>Cytophagia</taxon>
        <taxon>Cytophagales</taxon>
        <taxon>Spirosomataceae</taxon>
        <taxon>Dyadobacter</taxon>
    </lineage>
</organism>
<name>A0A9E8SMW0_9BACT</name>
<keyword evidence="5" id="KW-0998">Cell outer membrane</keyword>